<gene>
    <name evidence="1" type="ORF">DSL64_08230</name>
</gene>
<evidence type="ECO:0000313" key="1">
    <source>
        <dbReference type="EMBL" id="REA62896.1"/>
    </source>
</evidence>
<evidence type="ECO:0000313" key="2">
    <source>
        <dbReference type="Proteomes" id="UP000256373"/>
    </source>
</evidence>
<organism evidence="1 2">
    <name type="scientific">Dyadobacter luteus</name>
    <dbReference type="NCBI Taxonomy" id="2259619"/>
    <lineage>
        <taxon>Bacteria</taxon>
        <taxon>Pseudomonadati</taxon>
        <taxon>Bacteroidota</taxon>
        <taxon>Cytophagia</taxon>
        <taxon>Cytophagales</taxon>
        <taxon>Spirosomataceae</taxon>
        <taxon>Dyadobacter</taxon>
    </lineage>
</organism>
<accession>A0A3D8YEG2</accession>
<protein>
    <submittedName>
        <fullName evidence="1">Uncharacterized protein</fullName>
    </submittedName>
</protein>
<proteinExistence type="predicted"/>
<reference evidence="1 2" key="1">
    <citation type="submission" date="2018-07" db="EMBL/GenBank/DDBJ databases">
        <title>Dyadobacter roseus sp. nov., isolated from rose rhizosphere soil.</title>
        <authorList>
            <person name="Chen L."/>
        </authorList>
    </citation>
    <scope>NUCLEOTIDE SEQUENCE [LARGE SCALE GENOMIC DNA]</scope>
    <source>
        <strain evidence="1 2">RS19</strain>
    </source>
</reference>
<dbReference type="Proteomes" id="UP000256373">
    <property type="component" value="Unassembled WGS sequence"/>
</dbReference>
<name>A0A3D8YEG2_9BACT</name>
<dbReference type="EMBL" id="QNUL01000004">
    <property type="protein sequence ID" value="REA62896.1"/>
    <property type="molecule type" value="Genomic_DNA"/>
</dbReference>
<sequence length="95" mass="10962">MLESASDVNSQNLAYLHDRICFFEQKPQRFGTQYDNGNMYPVENAAELNTLRAQMQLPAVEPDRIVDAGSVKQMYSDTLESDSDFQLWRRQAGWI</sequence>
<keyword evidence="2" id="KW-1185">Reference proteome</keyword>
<comment type="caution">
    <text evidence="1">The sequence shown here is derived from an EMBL/GenBank/DDBJ whole genome shotgun (WGS) entry which is preliminary data.</text>
</comment>
<dbReference type="AlphaFoldDB" id="A0A3D8YEG2"/>